<dbReference type="AlphaFoldDB" id="A0A232LNC2"/>
<keyword evidence="2" id="KW-1185">Reference proteome</keyword>
<gene>
    <name evidence="1" type="ORF">Egran_06915</name>
</gene>
<dbReference type="PANTHER" id="PTHR33112:SF10">
    <property type="entry name" value="TOL"/>
    <property type="match status" value="1"/>
</dbReference>
<name>A0A232LNC2_9EURO</name>
<protein>
    <recommendedName>
        <fullName evidence="3">Heterokaryon incompatibility domain-containing protein</fullName>
    </recommendedName>
</protein>
<accession>A0A232LNC2</accession>
<dbReference type="Proteomes" id="UP000243515">
    <property type="component" value="Unassembled WGS sequence"/>
</dbReference>
<evidence type="ECO:0008006" key="3">
    <source>
        <dbReference type="Google" id="ProtNLM"/>
    </source>
</evidence>
<evidence type="ECO:0000313" key="2">
    <source>
        <dbReference type="Proteomes" id="UP000243515"/>
    </source>
</evidence>
<proteinExistence type="predicted"/>
<dbReference type="OrthoDB" id="5362512at2759"/>
<dbReference type="EMBL" id="NPHW01007193">
    <property type="protein sequence ID" value="OXV05317.1"/>
    <property type="molecule type" value="Genomic_DNA"/>
</dbReference>
<reference evidence="1 2" key="1">
    <citation type="journal article" date="2015" name="Environ. Microbiol.">
        <title>Metagenome sequence of Elaphomyces granulatus from sporocarp tissue reveals Ascomycota ectomycorrhizal fingerprints of genome expansion and a Proteobacteria-rich microbiome.</title>
        <authorList>
            <person name="Quandt C.A."/>
            <person name="Kohler A."/>
            <person name="Hesse C.N."/>
            <person name="Sharpton T.J."/>
            <person name="Martin F."/>
            <person name="Spatafora J.W."/>
        </authorList>
    </citation>
    <scope>NUCLEOTIDE SEQUENCE [LARGE SCALE GENOMIC DNA]</scope>
    <source>
        <strain evidence="1 2">OSC145934</strain>
    </source>
</reference>
<feature type="non-terminal residue" evidence="1">
    <location>
        <position position="1"/>
    </location>
</feature>
<organism evidence="1 2">
    <name type="scientific">Elaphomyces granulatus</name>
    <dbReference type="NCBI Taxonomy" id="519963"/>
    <lineage>
        <taxon>Eukaryota</taxon>
        <taxon>Fungi</taxon>
        <taxon>Dikarya</taxon>
        <taxon>Ascomycota</taxon>
        <taxon>Pezizomycotina</taxon>
        <taxon>Eurotiomycetes</taxon>
        <taxon>Eurotiomycetidae</taxon>
        <taxon>Eurotiales</taxon>
        <taxon>Elaphomycetaceae</taxon>
        <taxon>Elaphomyces</taxon>
    </lineage>
</organism>
<evidence type="ECO:0000313" key="1">
    <source>
        <dbReference type="EMBL" id="OXV05317.1"/>
    </source>
</evidence>
<dbReference type="PANTHER" id="PTHR33112">
    <property type="entry name" value="DOMAIN PROTEIN, PUTATIVE-RELATED"/>
    <property type="match status" value="1"/>
</dbReference>
<sequence length="308" mass="35379">LQDLQGSTFYVCEAIDDFRSDVELGDLNKRGWVFQERALSRRTIYFTKTQVYWECGKGVQCETLTKMFNLKSSFLADPNFPQSAFSYYKGMRIRFFQNIYEQYSRLDFTIVTDRSAALAGLEERLARTYETHGSFGILERFLHRSLMWQRAGDAPMTKVRYSKDRNVPSWSWMAVEGPIQYMDIPFDGVNWSEDIRSPFKQLVGVIGSQYDIAGDIDAIARDLVLPLQGADVQVVFDQPGGTQPRVLKCVVVAKEKVDRVTDLQKYYVLLVRSIRASQGSKEYERTGVATVRRRHVSLNEGVVNVRIV</sequence>
<comment type="caution">
    <text evidence="1">The sequence shown here is derived from an EMBL/GenBank/DDBJ whole genome shotgun (WGS) entry which is preliminary data.</text>
</comment>